<keyword evidence="2" id="KW-1185">Reference proteome</keyword>
<dbReference type="Gene3D" id="1.50.10.10">
    <property type="match status" value="1"/>
</dbReference>
<comment type="caution">
    <text evidence="1">The sequence shown here is derived from an EMBL/GenBank/DDBJ whole genome shotgun (WGS) entry which is preliminary data.</text>
</comment>
<evidence type="ECO:0008006" key="3">
    <source>
        <dbReference type="Google" id="ProtNLM"/>
    </source>
</evidence>
<evidence type="ECO:0000313" key="2">
    <source>
        <dbReference type="Proteomes" id="UP001300096"/>
    </source>
</evidence>
<dbReference type="InterPro" id="IPR012341">
    <property type="entry name" value="6hp_glycosidase-like_sf"/>
</dbReference>
<dbReference type="SUPFAM" id="SSF48208">
    <property type="entry name" value="Six-hairpin glycosidases"/>
    <property type="match status" value="1"/>
</dbReference>
<name>A0ABT0FA65_9MICO</name>
<organism evidence="1 2">
    <name type="scientific">Microbacterium croceum</name>
    <dbReference type="NCBI Taxonomy" id="2851645"/>
    <lineage>
        <taxon>Bacteria</taxon>
        <taxon>Bacillati</taxon>
        <taxon>Actinomycetota</taxon>
        <taxon>Actinomycetes</taxon>
        <taxon>Micrococcales</taxon>
        <taxon>Microbacteriaceae</taxon>
        <taxon>Microbacterium</taxon>
    </lineage>
</organism>
<dbReference type="RefSeq" id="WP_247628395.1">
    <property type="nucleotide sequence ID" value="NZ_JAHWXN010000001.1"/>
</dbReference>
<protein>
    <recommendedName>
        <fullName evidence="3">Glycogen debranching protein</fullName>
    </recommendedName>
</protein>
<dbReference type="Proteomes" id="UP001300096">
    <property type="component" value="Unassembled WGS sequence"/>
</dbReference>
<dbReference type="EMBL" id="JAHWXN010000001">
    <property type="protein sequence ID" value="MCK2034943.1"/>
    <property type="molecule type" value="Genomic_DNA"/>
</dbReference>
<reference evidence="1 2" key="1">
    <citation type="submission" date="2021-06" db="EMBL/GenBank/DDBJ databases">
        <title>Genome-based taxonomic framework of Microbacterium strains isolated from marine environment, the description of four new species and reclassification of four preexisting species.</title>
        <authorList>
            <person name="Lee S.D."/>
            <person name="Kim S.-M."/>
            <person name="Byeon Y.-S."/>
            <person name="Yang H.L."/>
            <person name="Kim I.S."/>
        </authorList>
    </citation>
    <scope>NUCLEOTIDE SEQUENCE [LARGE SCALE GENOMIC DNA]</scope>
    <source>
        <strain evidence="1 2">SSW1-49</strain>
    </source>
</reference>
<proteinExistence type="predicted"/>
<sequence length="658" mass="71316">MSGIDGTVPLRTVTCGAETGVFLRTHLTDDLLQIDHAVEFADAADRRDLSVTVKVTALAEVSGVVVVDIDLGRPFGVAMYDEGVVQRFGDADRWIAPPAALLTAYAMSVSDSRVVHLDDASSGAVVCRWCPETFMLSVVVAGTIGDHARSVSDAAWDPVEHVRPVAMEPGETRDVVIRILDASDPAPRLFENAVDYSDPRDLRAHRLALWASEVPCLGSLEHRGSTYPTSFAPERAYGTLHTFFDPDAWSASTALAFSGIPFLQQQARMIVERSVDGIRPDGLVPHHFDGEEPLYLAISGSPQPGPNMFLIEAAIEIACATGDVEWFQDVWARGLRRAAEWLLRQRNPETGLLSVTGALWADTFRRAGITLDTNAMALRTFRRAAGAARVAGDGIGDRLEAAADAVKAGFGALWAASDDHFVTSIATDGTLLDDHVDTENYLAIATGAATAEQARRIVGLLDDHPLTHPGGRGTYVSLRPYTAADCYGGNVGDSDIAMGRLWWADLLARRAMGDAAAFRSLFEPVRGDLLDRVWMRERYAEDGRLVRPDGYHEYPDLTDNLLREGLCGLDLDLTSVSITPMRGGPFRARWGTIELSHSPERVLLRLADDLPRSVRVAGLVPGARYALVGAGPREVDANGQGVATFTMSRSFVLERTES</sequence>
<evidence type="ECO:0000313" key="1">
    <source>
        <dbReference type="EMBL" id="MCK2034943.1"/>
    </source>
</evidence>
<accession>A0ABT0FA65</accession>
<gene>
    <name evidence="1" type="ORF">KZC51_02230</name>
</gene>
<dbReference type="InterPro" id="IPR008928">
    <property type="entry name" value="6-hairpin_glycosidase_sf"/>
</dbReference>